<gene>
    <name evidence="5" type="ORF">ICHIAU1_19600</name>
</gene>
<evidence type="ECO:0000313" key="6">
    <source>
        <dbReference type="Proteomes" id="UP000463961"/>
    </source>
</evidence>
<sequence>MTSENVYIWVHLPDASEPIIAGRLEVTTGAAGSIGRFNYGQSYLQNPRAVPIDPVALPLRQGIQTFTSLNGYPGAILDAGPDAWGKRVIDRLYGKQNHPLGYLLLNDAGRSGCLSFSTKVDEPPASPHCHAFDLANLMSAAVAVETNQPVDQALLKALSPGSGGARPKCTMVENGVTWIAKFPSVDDRYISVPRLEHATMRLAQSCGIHTAETRLCEINGNDVCLIRRFDRVELEGNITRRGFLSARTVFYDDPGFAAVATGSYQRLSRWMPRFGATLEDQKQLYRRLVFNVVVRNDDDHELNHGLIHQRNDQFVLAPAYDLVPNLQTRPTNYHALLIGASGAGTVANLIDVAEDFALSKEQALSIVRDIEALVLNTWQDIFYEAGFGDEDIRKVESVFRPIPISQD</sequence>
<evidence type="ECO:0000256" key="2">
    <source>
        <dbReference type="ARBA" id="ARBA00022679"/>
    </source>
</evidence>
<evidence type="ECO:0000259" key="4">
    <source>
        <dbReference type="Pfam" id="PF07804"/>
    </source>
</evidence>
<keyword evidence="6" id="KW-1185">Reference proteome</keyword>
<organism evidence="5 6">
    <name type="scientific">Fluviibacter phosphoraccumulans</name>
    <dbReference type="NCBI Taxonomy" id="1751046"/>
    <lineage>
        <taxon>Bacteria</taxon>
        <taxon>Pseudomonadati</taxon>
        <taxon>Pseudomonadota</taxon>
        <taxon>Betaproteobacteria</taxon>
        <taxon>Rhodocyclales</taxon>
        <taxon>Fluviibacteraceae</taxon>
        <taxon>Fluviibacter</taxon>
    </lineage>
</organism>
<dbReference type="RefSeq" id="WP_162049630.1">
    <property type="nucleotide sequence ID" value="NZ_AP022345.1"/>
</dbReference>
<dbReference type="InterPro" id="IPR052028">
    <property type="entry name" value="HipA_Ser/Thr_kinase"/>
</dbReference>
<dbReference type="GO" id="GO:0005829">
    <property type="term" value="C:cytosol"/>
    <property type="evidence" value="ECO:0007669"/>
    <property type="project" value="TreeGrafter"/>
</dbReference>
<evidence type="ECO:0000256" key="3">
    <source>
        <dbReference type="ARBA" id="ARBA00022777"/>
    </source>
</evidence>
<reference evidence="6" key="1">
    <citation type="submission" date="2020-01" db="EMBL/GenBank/DDBJ databases">
        <title>Phosphoaccumulans saitamaens gen. nov., sp. nov., a polyphosphate accumulating bacterium isolated from surface river water.</title>
        <authorList>
            <person name="Watanabe K."/>
            <person name="Suda W."/>
        </authorList>
    </citation>
    <scope>NUCLEOTIDE SEQUENCE [LARGE SCALE GENOMIC DNA]</scope>
    <source>
        <strain evidence="6">ICHIAU1</strain>
    </source>
</reference>
<keyword evidence="2" id="KW-0808">Transferase</keyword>
<dbReference type="Pfam" id="PF07804">
    <property type="entry name" value="HipA_C"/>
    <property type="match status" value="1"/>
</dbReference>
<dbReference type="OrthoDB" id="9805913at2"/>
<comment type="similarity">
    <text evidence="1">Belongs to the HipA Ser/Thr kinase family.</text>
</comment>
<dbReference type="GO" id="GO:0004674">
    <property type="term" value="F:protein serine/threonine kinase activity"/>
    <property type="evidence" value="ECO:0007669"/>
    <property type="project" value="TreeGrafter"/>
</dbReference>
<evidence type="ECO:0000313" key="5">
    <source>
        <dbReference type="EMBL" id="BBU69677.1"/>
    </source>
</evidence>
<dbReference type="AlphaFoldDB" id="A0A7R6QYB1"/>
<dbReference type="InterPro" id="IPR012893">
    <property type="entry name" value="HipA-like_C"/>
</dbReference>
<dbReference type="Proteomes" id="UP000463961">
    <property type="component" value="Chromosome"/>
</dbReference>
<protein>
    <submittedName>
        <fullName evidence="5">Phosphatidylinositol kinase</fullName>
    </submittedName>
</protein>
<keyword evidence="3 5" id="KW-0418">Kinase</keyword>
<dbReference type="PANTHER" id="PTHR37419">
    <property type="entry name" value="SERINE/THREONINE-PROTEIN KINASE TOXIN HIPA"/>
    <property type="match status" value="1"/>
</dbReference>
<accession>A0A7R6QYB1</accession>
<name>A0A7R6QYB1_9RHOO</name>
<feature type="domain" description="HipA-like C-terminal" evidence="4">
    <location>
        <begin position="163"/>
        <end position="378"/>
    </location>
</feature>
<evidence type="ECO:0000256" key="1">
    <source>
        <dbReference type="ARBA" id="ARBA00010164"/>
    </source>
</evidence>
<proteinExistence type="inferred from homology"/>
<dbReference type="EMBL" id="AP022345">
    <property type="protein sequence ID" value="BBU69677.1"/>
    <property type="molecule type" value="Genomic_DNA"/>
</dbReference>
<dbReference type="PANTHER" id="PTHR37419:SF8">
    <property type="entry name" value="TOXIN YJJJ"/>
    <property type="match status" value="1"/>
</dbReference>